<gene>
    <name evidence="2" type="ORF">B0T25DRAFT_190057</name>
</gene>
<protein>
    <submittedName>
        <fullName evidence="2">Uncharacterized protein</fullName>
    </submittedName>
</protein>
<evidence type="ECO:0000313" key="2">
    <source>
        <dbReference type="EMBL" id="KAK3352664.1"/>
    </source>
</evidence>
<feature type="region of interest" description="Disordered" evidence="1">
    <location>
        <begin position="77"/>
        <end position="97"/>
    </location>
</feature>
<dbReference type="AlphaFoldDB" id="A0AAJ0HHC8"/>
<comment type="caution">
    <text evidence="2">The sequence shown here is derived from an EMBL/GenBank/DDBJ whole genome shotgun (WGS) entry which is preliminary data.</text>
</comment>
<sequence length="203" mass="21904">MVLLGCLSCYSSPSSSRRPFKSWGDRWFLVVVLGSGLHPPASRGPALLLVACFCDEFGITLGAKPDTAKKYRRKRQSVKQKMGFAPAPSNLGNGKRSSAAGARCVWRSGECPLREVGDLSALSFWAYREEGIGFLAYAWLAHTGPHGSPAWALLYLVGVGACPALARWELEGTEGSARGVDKHGHRAFSQAPVIHIGARDCFQ</sequence>
<evidence type="ECO:0000313" key="3">
    <source>
        <dbReference type="Proteomes" id="UP001275084"/>
    </source>
</evidence>
<dbReference type="EMBL" id="JAUIQD010000004">
    <property type="protein sequence ID" value="KAK3352664.1"/>
    <property type="molecule type" value="Genomic_DNA"/>
</dbReference>
<dbReference type="Proteomes" id="UP001275084">
    <property type="component" value="Unassembled WGS sequence"/>
</dbReference>
<organism evidence="2 3">
    <name type="scientific">Lasiosphaeria hispida</name>
    <dbReference type="NCBI Taxonomy" id="260671"/>
    <lineage>
        <taxon>Eukaryota</taxon>
        <taxon>Fungi</taxon>
        <taxon>Dikarya</taxon>
        <taxon>Ascomycota</taxon>
        <taxon>Pezizomycotina</taxon>
        <taxon>Sordariomycetes</taxon>
        <taxon>Sordariomycetidae</taxon>
        <taxon>Sordariales</taxon>
        <taxon>Lasiosphaeriaceae</taxon>
        <taxon>Lasiosphaeria</taxon>
    </lineage>
</organism>
<reference evidence="2" key="1">
    <citation type="journal article" date="2023" name="Mol. Phylogenet. Evol.">
        <title>Genome-scale phylogeny and comparative genomics of the fungal order Sordariales.</title>
        <authorList>
            <person name="Hensen N."/>
            <person name="Bonometti L."/>
            <person name="Westerberg I."/>
            <person name="Brannstrom I.O."/>
            <person name="Guillou S."/>
            <person name="Cros-Aarteil S."/>
            <person name="Calhoun S."/>
            <person name="Haridas S."/>
            <person name="Kuo A."/>
            <person name="Mondo S."/>
            <person name="Pangilinan J."/>
            <person name="Riley R."/>
            <person name="LaButti K."/>
            <person name="Andreopoulos B."/>
            <person name="Lipzen A."/>
            <person name="Chen C."/>
            <person name="Yan M."/>
            <person name="Daum C."/>
            <person name="Ng V."/>
            <person name="Clum A."/>
            <person name="Steindorff A."/>
            <person name="Ohm R.A."/>
            <person name="Martin F."/>
            <person name="Silar P."/>
            <person name="Natvig D.O."/>
            <person name="Lalanne C."/>
            <person name="Gautier V."/>
            <person name="Ament-Velasquez S.L."/>
            <person name="Kruys A."/>
            <person name="Hutchinson M.I."/>
            <person name="Powell A.J."/>
            <person name="Barry K."/>
            <person name="Miller A.N."/>
            <person name="Grigoriev I.V."/>
            <person name="Debuchy R."/>
            <person name="Gladieux P."/>
            <person name="Hiltunen Thoren M."/>
            <person name="Johannesson H."/>
        </authorList>
    </citation>
    <scope>NUCLEOTIDE SEQUENCE</scope>
    <source>
        <strain evidence="2">CBS 955.72</strain>
    </source>
</reference>
<proteinExistence type="predicted"/>
<reference evidence="2" key="2">
    <citation type="submission" date="2023-06" db="EMBL/GenBank/DDBJ databases">
        <authorList>
            <consortium name="Lawrence Berkeley National Laboratory"/>
            <person name="Haridas S."/>
            <person name="Hensen N."/>
            <person name="Bonometti L."/>
            <person name="Westerberg I."/>
            <person name="Brannstrom I.O."/>
            <person name="Guillou S."/>
            <person name="Cros-Aarteil S."/>
            <person name="Calhoun S."/>
            <person name="Kuo A."/>
            <person name="Mondo S."/>
            <person name="Pangilinan J."/>
            <person name="Riley R."/>
            <person name="Labutti K."/>
            <person name="Andreopoulos B."/>
            <person name="Lipzen A."/>
            <person name="Chen C."/>
            <person name="Yanf M."/>
            <person name="Daum C."/>
            <person name="Ng V."/>
            <person name="Clum A."/>
            <person name="Steindorff A."/>
            <person name="Ohm R."/>
            <person name="Martin F."/>
            <person name="Silar P."/>
            <person name="Natvig D."/>
            <person name="Lalanne C."/>
            <person name="Gautier V."/>
            <person name="Ament-Velasquez S.L."/>
            <person name="Kruys A."/>
            <person name="Hutchinson M.I."/>
            <person name="Powell A.J."/>
            <person name="Barry K."/>
            <person name="Miller A.N."/>
            <person name="Grigoriev I.V."/>
            <person name="Debuchy R."/>
            <person name="Gladieux P."/>
            <person name="Thoren M.H."/>
            <person name="Johannesson H."/>
        </authorList>
    </citation>
    <scope>NUCLEOTIDE SEQUENCE</scope>
    <source>
        <strain evidence="2">CBS 955.72</strain>
    </source>
</reference>
<evidence type="ECO:0000256" key="1">
    <source>
        <dbReference type="SAM" id="MobiDB-lite"/>
    </source>
</evidence>
<accession>A0AAJ0HHC8</accession>
<keyword evidence="3" id="KW-1185">Reference proteome</keyword>
<name>A0AAJ0HHC8_9PEZI</name>